<organism evidence="1 2">
    <name type="scientific">Pandoraea sputorum</name>
    <dbReference type="NCBI Taxonomy" id="93222"/>
    <lineage>
        <taxon>Bacteria</taxon>
        <taxon>Pseudomonadati</taxon>
        <taxon>Pseudomonadota</taxon>
        <taxon>Betaproteobacteria</taxon>
        <taxon>Burkholderiales</taxon>
        <taxon>Burkholderiaceae</taxon>
        <taxon>Pandoraea</taxon>
    </lineage>
</organism>
<proteinExistence type="predicted"/>
<accession>A0A5E5BHE0</accession>
<dbReference type="AlphaFoldDB" id="A0A5E5BHE0"/>
<name>A0A5E5BHE0_9BURK</name>
<evidence type="ECO:0000313" key="1">
    <source>
        <dbReference type="EMBL" id="VVE84445.1"/>
    </source>
</evidence>
<dbReference type="Proteomes" id="UP000335538">
    <property type="component" value="Unassembled WGS sequence"/>
</dbReference>
<protein>
    <submittedName>
        <fullName evidence="1">Uncharacterized protein</fullName>
    </submittedName>
</protein>
<reference evidence="1 2" key="1">
    <citation type="submission" date="2019-08" db="EMBL/GenBank/DDBJ databases">
        <authorList>
            <person name="Peeters C."/>
        </authorList>
    </citation>
    <scope>NUCLEOTIDE SEQUENCE [LARGE SCALE GENOMIC DNA]</scope>
    <source>
        <strain evidence="1 2">LMG 31121</strain>
    </source>
</reference>
<evidence type="ECO:0000313" key="2">
    <source>
        <dbReference type="Proteomes" id="UP000335538"/>
    </source>
</evidence>
<gene>
    <name evidence="1" type="ORF">PSP31121_04766</name>
</gene>
<dbReference type="EMBL" id="CABPSR010000018">
    <property type="protein sequence ID" value="VVE84445.1"/>
    <property type="molecule type" value="Genomic_DNA"/>
</dbReference>
<sequence length="56" mass="6432">MLWDITIEITPFDGVALITPFGPRKLKLPRTQEFDELQHTLVDDVCEAIDHRLVNA</sequence>